<dbReference type="SUPFAM" id="SSF47240">
    <property type="entry name" value="Ferritin-like"/>
    <property type="match status" value="1"/>
</dbReference>
<evidence type="ECO:0000259" key="2">
    <source>
        <dbReference type="Pfam" id="PF14530"/>
    </source>
</evidence>
<dbReference type="InterPro" id="IPR012347">
    <property type="entry name" value="Ferritin-like"/>
</dbReference>
<sequence>MHPHPHPARTLPGRPAALLATAAAVVLALVLSGCGVRLESDPPPALTPTADEVVRAATVEDVVGVRDLAQAVLDDGATEAVATRLRAIVKQAGTQVTALGGVYDGPAPTTSPTTPAPPTATATKPTAAAVVRRLGAASSAARGRLADADDAHLARLVAQVSASQDLNARALAGLAHVKPPAGAAARVTVPATLPEGARATVAATVIEDEDAAGYLLEVVAARSKGATRKAAAARAAVHRTRAQDWADAAGVSGTDGDPRRTAYALPAKAVARTVESRLTTGYAALLDTLDPKGRAAVADLLTDSARAAVDAGAAITALPGGTPK</sequence>
<dbReference type="Gene3D" id="1.20.1260.10">
    <property type="match status" value="1"/>
</dbReference>
<evidence type="ECO:0000256" key="1">
    <source>
        <dbReference type="SAM" id="MobiDB-lite"/>
    </source>
</evidence>
<dbReference type="InterPro" id="IPR009078">
    <property type="entry name" value="Ferritin-like_SF"/>
</dbReference>
<comment type="caution">
    <text evidence="3">The sequence shown here is derived from an EMBL/GenBank/DDBJ whole genome shotgun (WGS) entry which is preliminary data.</text>
</comment>
<accession>A0ABQ6I944</accession>
<dbReference type="EMBL" id="BSUK01000001">
    <property type="protein sequence ID" value="GMA26468.1"/>
    <property type="molecule type" value="Genomic_DNA"/>
</dbReference>
<evidence type="ECO:0000313" key="3">
    <source>
        <dbReference type="EMBL" id="GMA26468.1"/>
    </source>
</evidence>
<keyword evidence="4" id="KW-1185">Reference proteome</keyword>
<evidence type="ECO:0000313" key="4">
    <source>
        <dbReference type="Proteomes" id="UP001157091"/>
    </source>
</evidence>
<name>A0ABQ6I944_9MICO</name>
<feature type="compositionally biased region" description="Low complexity" evidence="1">
    <location>
        <begin position="106"/>
        <end position="123"/>
    </location>
</feature>
<organism evidence="3 4">
    <name type="scientific">Luteimicrobium album</name>
    <dbReference type="NCBI Taxonomy" id="1054550"/>
    <lineage>
        <taxon>Bacteria</taxon>
        <taxon>Bacillati</taxon>
        <taxon>Actinomycetota</taxon>
        <taxon>Actinomycetes</taxon>
        <taxon>Micrococcales</taxon>
        <taxon>Luteimicrobium</taxon>
    </lineage>
</organism>
<dbReference type="Proteomes" id="UP001157091">
    <property type="component" value="Unassembled WGS sequence"/>
</dbReference>
<dbReference type="Pfam" id="PF14530">
    <property type="entry name" value="DUF4439"/>
    <property type="match status" value="1"/>
</dbReference>
<feature type="domain" description="DUF4439" evidence="2">
    <location>
        <begin position="204"/>
        <end position="321"/>
    </location>
</feature>
<reference evidence="4" key="1">
    <citation type="journal article" date="2019" name="Int. J. Syst. Evol. Microbiol.">
        <title>The Global Catalogue of Microorganisms (GCM) 10K type strain sequencing project: providing services to taxonomists for standard genome sequencing and annotation.</title>
        <authorList>
            <consortium name="The Broad Institute Genomics Platform"/>
            <consortium name="The Broad Institute Genome Sequencing Center for Infectious Disease"/>
            <person name="Wu L."/>
            <person name="Ma J."/>
        </authorList>
    </citation>
    <scope>NUCLEOTIDE SEQUENCE [LARGE SCALE GENOMIC DNA]</scope>
    <source>
        <strain evidence="4">NBRC 106348</strain>
    </source>
</reference>
<feature type="region of interest" description="Disordered" evidence="1">
    <location>
        <begin position="104"/>
        <end position="123"/>
    </location>
</feature>
<protein>
    <recommendedName>
        <fullName evidence="2">DUF4439 domain-containing protein</fullName>
    </recommendedName>
</protein>
<dbReference type="InterPro" id="IPR029447">
    <property type="entry name" value="DUF4439"/>
</dbReference>
<gene>
    <name evidence="3" type="ORF">GCM10025864_42270</name>
</gene>
<dbReference type="RefSeq" id="WP_284294742.1">
    <property type="nucleotide sequence ID" value="NZ_BSUK01000001.1"/>
</dbReference>
<proteinExistence type="predicted"/>